<sequence>MDVIRFTLTPAEEVIYQKFLQDLDEQHLKGLNPVSISKLYVQAQLDKRYNAVYALYTDREGYVQWTKEDDERIPESDRGTIINTLTTYNNIDSGNFIPDGDHNGYIEYEASQNADAKSGFKMVKDEDGIWNVSFMPIQ</sequence>
<dbReference type="AlphaFoldDB" id="A0A1B1Z0J3"/>
<evidence type="ECO:0000313" key="1">
    <source>
        <dbReference type="EMBL" id="ANX11026.1"/>
    </source>
</evidence>
<organism evidence="1 2">
    <name type="scientific">Fictibacillus arsenicus</name>
    <dbReference type="NCBI Taxonomy" id="255247"/>
    <lineage>
        <taxon>Bacteria</taxon>
        <taxon>Bacillati</taxon>
        <taxon>Bacillota</taxon>
        <taxon>Bacilli</taxon>
        <taxon>Bacillales</taxon>
        <taxon>Fictibacillaceae</taxon>
        <taxon>Fictibacillus</taxon>
    </lineage>
</organism>
<gene>
    <name evidence="1" type="ORF">ABE41_003335</name>
</gene>
<reference evidence="1 2" key="1">
    <citation type="submission" date="2016-08" db="EMBL/GenBank/DDBJ databases">
        <title>Complete genome sequence of Fictibacillus arsenicus G25-54, a strain with toxicity to nematodes and a potential arsenic-resistance activity.</title>
        <authorList>
            <person name="Zheng Z."/>
        </authorList>
    </citation>
    <scope>NUCLEOTIDE SEQUENCE [LARGE SCALE GENOMIC DNA]</scope>
    <source>
        <strain evidence="1 2">G25-54</strain>
    </source>
</reference>
<proteinExistence type="predicted"/>
<accession>A0A1B1Z0J3</accession>
<dbReference type="EMBL" id="CP016761">
    <property type="protein sequence ID" value="ANX11026.1"/>
    <property type="molecule type" value="Genomic_DNA"/>
</dbReference>
<evidence type="ECO:0000313" key="2">
    <source>
        <dbReference type="Proteomes" id="UP000077412"/>
    </source>
</evidence>
<name>A0A1B1Z0J3_9BACL</name>
<dbReference type="Proteomes" id="UP000077412">
    <property type="component" value="Chromosome"/>
</dbReference>
<dbReference type="OrthoDB" id="2990745at2"/>
<keyword evidence="2" id="KW-1185">Reference proteome</keyword>
<dbReference type="KEGG" id="far:ABE41_003335"/>
<protein>
    <submittedName>
        <fullName evidence="1">RNA polymerase subunit sigma</fullName>
    </submittedName>
</protein>